<gene>
    <name evidence="3" type="ORF">SAMN05421630_103598</name>
</gene>
<keyword evidence="2" id="KW-0812">Transmembrane</keyword>
<dbReference type="AlphaFoldDB" id="A0A1G6PD75"/>
<keyword evidence="2" id="KW-0472">Membrane</keyword>
<feature type="compositionally biased region" description="Pro residues" evidence="1">
    <location>
        <begin position="299"/>
        <end position="317"/>
    </location>
</feature>
<feature type="compositionally biased region" description="Acidic residues" evidence="1">
    <location>
        <begin position="225"/>
        <end position="234"/>
    </location>
</feature>
<feature type="compositionally biased region" description="Basic and acidic residues" evidence="1">
    <location>
        <begin position="329"/>
        <end position="341"/>
    </location>
</feature>
<feature type="region of interest" description="Disordered" evidence="1">
    <location>
        <begin position="1"/>
        <end position="30"/>
    </location>
</feature>
<evidence type="ECO:0000313" key="4">
    <source>
        <dbReference type="Proteomes" id="UP000199494"/>
    </source>
</evidence>
<dbReference type="Proteomes" id="UP000199494">
    <property type="component" value="Unassembled WGS sequence"/>
</dbReference>
<dbReference type="RefSeq" id="WP_091802351.1">
    <property type="nucleotide sequence ID" value="NZ_CP016353.1"/>
</dbReference>
<feature type="compositionally biased region" description="Polar residues" evidence="1">
    <location>
        <begin position="258"/>
        <end position="274"/>
    </location>
</feature>
<proteinExistence type="predicted"/>
<evidence type="ECO:0000313" key="3">
    <source>
        <dbReference type="EMBL" id="SDC77941.1"/>
    </source>
</evidence>
<protein>
    <submittedName>
        <fullName evidence="3">Uncharacterized protein</fullName>
    </submittedName>
</protein>
<keyword evidence="2" id="KW-1133">Transmembrane helix</keyword>
<evidence type="ECO:0000256" key="1">
    <source>
        <dbReference type="SAM" id="MobiDB-lite"/>
    </source>
</evidence>
<feature type="transmembrane region" description="Helical" evidence="2">
    <location>
        <begin position="178"/>
        <end position="201"/>
    </location>
</feature>
<dbReference type="STRING" id="530584.SAMN05421630_103598"/>
<organism evidence="3 4">
    <name type="scientific">Prauserella marina</name>
    <dbReference type="NCBI Taxonomy" id="530584"/>
    <lineage>
        <taxon>Bacteria</taxon>
        <taxon>Bacillati</taxon>
        <taxon>Actinomycetota</taxon>
        <taxon>Actinomycetes</taxon>
        <taxon>Pseudonocardiales</taxon>
        <taxon>Pseudonocardiaceae</taxon>
        <taxon>Prauserella</taxon>
    </lineage>
</organism>
<feature type="compositionally biased region" description="Low complexity" evidence="1">
    <location>
        <begin position="278"/>
        <end position="298"/>
    </location>
</feature>
<keyword evidence="4" id="KW-1185">Reference proteome</keyword>
<reference evidence="3 4" key="1">
    <citation type="submission" date="2016-10" db="EMBL/GenBank/DDBJ databases">
        <authorList>
            <person name="de Groot N.N."/>
        </authorList>
    </citation>
    <scope>NUCLEOTIDE SEQUENCE [LARGE SCALE GENOMIC DNA]</scope>
    <source>
        <strain evidence="3 4">CGMCC 4.5506</strain>
    </source>
</reference>
<feature type="region of interest" description="Disordered" evidence="1">
    <location>
        <begin position="46"/>
        <end position="132"/>
    </location>
</feature>
<evidence type="ECO:0000256" key="2">
    <source>
        <dbReference type="SAM" id="Phobius"/>
    </source>
</evidence>
<dbReference type="EMBL" id="FMZE01000003">
    <property type="protein sequence ID" value="SDC77941.1"/>
    <property type="molecule type" value="Genomic_DNA"/>
</dbReference>
<dbReference type="OrthoDB" id="3677000at2"/>
<accession>A0A1G6PD75</accession>
<name>A0A1G6PD75_9PSEU</name>
<feature type="region of interest" description="Disordered" evidence="1">
    <location>
        <begin position="213"/>
        <end position="348"/>
    </location>
</feature>
<sequence>MNGRADFTEYRFATPQYRQPNQGRHRRAQGAETWTPAVVAYSPASRAAAPAMPFGRRHVPRSDPFDTTAPTLPGLPVQAPSPKPQDVEFAASRGELPLTAPTVLPRPAERGSPGEQAGPPRDEKPSRRKKVTLTTPCTVTPADDEARVYVAPPPDGLGKFDLGSVPASVTPPRSWRKAAWFATLSSGGVVVALLVAGTMLVSQPPEERQAIEGWTDRGGNAPLLPDEDYADDAPLDGGAPTSRDSSPTRGAPAPGEDSTAQDTTVSFRTTSPWQGTFPPSESGTDPSGPGTGPTGSAPPAEPGPPGDSGPPAQPKPQKPQVTQAPMTQSKERYLLPAHDADTIGQRSQDYLNTVTEDPETAHEMTTGELAAEGTDGLRSKYADIAYFEVKHVYIDQNEGYTVNSVEVTHLDGSKTQETRKLIFGDGSKIAEDGQ</sequence>